<accession>A0AAN8C921</accession>
<name>A0AAN8C921_9TELE</name>
<gene>
    <name evidence="1" type="ORF">CesoFtcFv8_008731</name>
</gene>
<evidence type="ECO:0000313" key="2">
    <source>
        <dbReference type="Proteomes" id="UP001335648"/>
    </source>
</evidence>
<reference evidence="1 2" key="1">
    <citation type="journal article" date="2023" name="Mol. Biol. Evol.">
        <title>Genomics of Secondarily Temperate Adaptation in the Only Non-Antarctic Icefish.</title>
        <authorList>
            <person name="Rivera-Colon A.G."/>
            <person name="Rayamajhi N."/>
            <person name="Minhas B.F."/>
            <person name="Madrigal G."/>
            <person name="Bilyk K.T."/>
            <person name="Yoon V."/>
            <person name="Hune M."/>
            <person name="Gregory S."/>
            <person name="Cheng C.H.C."/>
            <person name="Catchen J.M."/>
        </authorList>
    </citation>
    <scope>NUCLEOTIDE SEQUENCE [LARGE SCALE GENOMIC DNA]</scope>
    <source>
        <strain evidence="1">JC2023a</strain>
    </source>
</reference>
<dbReference type="AlphaFoldDB" id="A0AAN8C921"/>
<keyword evidence="2" id="KW-1185">Reference proteome</keyword>
<proteinExistence type="predicted"/>
<comment type="caution">
    <text evidence="1">The sequence shown here is derived from an EMBL/GenBank/DDBJ whole genome shotgun (WGS) entry which is preliminary data.</text>
</comment>
<dbReference type="EMBL" id="JAULUE010002052">
    <property type="protein sequence ID" value="KAK5899232.1"/>
    <property type="molecule type" value="Genomic_DNA"/>
</dbReference>
<dbReference type="Proteomes" id="UP001335648">
    <property type="component" value="Unassembled WGS sequence"/>
</dbReference>
<organism evidence="1 2">
    <name type="scientific">Champsocephalus esox</name>
    <name type="common">pike icefish</name>
    <dbReference type="NCBI Taxonomy" id="159716"/>
    <lineage>
        <taxon>Eukaryota</taxon>
        <taxon>Metazoa</taxon>
        <taxon>Chordata</taxon>
        <taxon>Craniata</taxon>
        <taxon>Vertebrata</taxon>
        <taxon>Euteleostomi</taxon>
        <taxon>Actinopterygii</taxon>
        <taxon>Neopterygii</taxon>
        <taxon>Teleostei</taxon>
        <taxon>Neoteleostei</taxon>
        <taxon>Acanthomorphata</taxon>
        <taxon>Eupercaria</taxon>
        <taxon>Perciformes</taxon>
        <taxon>Notothenioidei</taxon>
        <taxon>Channichthyidae</taxon>
        <taxon>Champsocephalus</taxon>
    </lineage>
</organism>
<protein>
    <submittedName>
        <fullName evidence="1">Uncharacterized protein</fullName>
    </submittedName>
</protein>
<evidence type="ECO:0000313" key="1">
    <source>
        <dbReference type="EMBL" id="KAK5899232.1"/>
    </source>
</evidence>
<sequence>MHPGLEDPPGPQVLINTDLWSSLWIELNSEPVEPRGDSGPLGLPCGNCEGRRGQDPAFNLYKCMYAGKAADLL</sequence>